<comment type="caution">
    <text evidence="2">The sequence shown here is derived from an EMBL/GenBank/DDBJ whole genome shotgun (WGS) entry which is preliminary data.</text>
</comment>
<evidence type="ECO:0000313" key="2">
    <source>
        <dbReference type="EMBL" id="GAI89347.1"/>
    </source>
</evidence>
<feature type="non-terminal residue" evidence="2">
    <location>
        <position position="1"/>
    </location>
</feature>
<organism evidence="2">
    <name type="scientific">marine sediment metagenome</name>
    <dbReference type="NCBI Taxonomy" id="412755"/>
    <lineage>
        <taxon>unclassified sequences</taxon>
        <taxon>metagenomes</taxon>
        <taxon>ecological metagenomes</taxon>
    </lineage>
</organism>
<protein>
    <submittedName>
        <fullName evidence="2">Uncharacterized protein</fullName>
    </submittedName>
</protein>
<sequence length="45" mass="4940">AEPMSWAEAEKVAKAHAQEQAEQAEPVAEKPKKARRSRAKEPVAV</sequence>
<gene>
    <name evidence="2" type="ORF">S12H4_32252</name>
</gene>
<proteinExistence type="predicted"/>
<evidence type="ECO:0000256" key="1">
    <source>
        <dbReference type="SAM" id="MobiDB-lite"/>
    </source>
</evidence>
<reference evidence="2" key="1">
    <citation type="journal article" date="2014" name="Front. Microbiol.">
        <title>High frequency of phylogenetically diverse reductive dehalogenase-homologous genes in deep subseafloor sedimentary metagenomes.</title>
        <authorList>
            <person name="Kawai M."/>
            <person name="Futagami T."/>
            <person name="Toyoda A."/>
            <person name="Takaki Y."/>
            <person name="Nishi S."/>
            <person name="Hori S."/>
            <person name="Arai W."/>
            <person name="Tsubouchi T."/>
            <person name="Morono Y."/>
            <person name="Uchiyama I."/>
            <person name="Ito T."/>
            <person name="Fujiyama A."/>
            <person name="Inagaki F."/>
            <person name="Takami H."/>
        </authorList>
    </citation>
    <scope>NUCLEOTIDE SEQUENCE</scope>
    <source>
        <strain evidence="2">Expedition CK06-06</strain>
    </source>
</reference>
<feature type="compositionally biased region" description="Basic and acidic residues" evidence="1">
    <location>
        <begin position="8"/>
        <end position="19"/>
    </location>
</feature>
<feature type="region of interest" description="Disordered" evidence="1">
    <location>
        <begin position="1"/>
        <end position="45"/>
    </location>
</feature>
<accession>X1S8F9</accession>
<dbReference type="EMBL" id="BARW01018896">
    <property type="protein sequence ID" value="GAI89347.1"/>
    <property type="molecule type" value="Genomic_DNA"/>
</dbReference>
<dbReference type="AlphaFoldDB" id="X1S8F9"/>
<name>X1S8F9_9ZZZZ</name>